<keyword evidence="3 11" id="KW-0813">Transport</keyword>
<dbReference type="InterPro" id="IPR023011">
    <property type="entry name" value="ATP_synth_F0_asu_AS"/>
</dbReference>
<evidence type="ECO:0000313" key="12">
    <source>
        <dbReference type="EMBL" id="ACJ66833.1"/>
    </source>
</evidence>
<feature type="transmembrane region" description="Helical" evidence="11">
    <location>
        <begin position="17"/>
        <end position="36"/>
    </location>
</feature>
<keyword evidence="11" id="KW-1003">Cell membrane</keyword>
<dbReference type="PRINTS" id="PR00123">
    <property type="entry name" value="ATPASEA"/>
</dbReference>
<dbReference type="InterPro" id="IPR035908">
    <property type="entry name" value="F0_ATP_A_sf"/>
</dbReference>
<evidence type="ECO:0000256" key="2">
    <source>
        <dbReference type="ARBA" id="ARBA00006810"/>
    </source>
</evidence>
<evidence type="ECO:0000256" key="8">
    <source>
        <dbReference type="ARBA" id="ARBA00023065"/>
    </source>
</evidence>
<dbReference type="EMBL" id="FJ209046">
    <property type="protein sequence ID" value="ACJ66833.1"/>
    <property type="molecule type" value="Genomic_DNA"/>
</dbReference>
<dbReference type="Pfam" id="PF00119">
    <property type="entry name" value="ATP-synt_A"/>
    <property type="match status" value="1"/>
</dbReference>
<evidence type="ECO:0000256" key="3">
    <source>
        <dbReference type="ARBA" id="ARBA00022448"/>
    </source>
</evidence>
<feature type="transmembrane region" description="Helical" evidence="11">
    <location>
        <begin position="188"/>
        <end position="211"/>
    </location>
</feature>
<evidence type="ECO:0000256" key="1">
    <source>
        <dbReference type="ARBA" id="ARBA00004141"/>
    </source>
</evidence>
<evidence type="ECO:0000256" key="11">
    <source>
        <dbReference type="HAMAP-Rule" id="MF_01393"/>
    </source>
</evidence>
<protein>
    <recommendedName>
        <fullName evidence="11">ATP synthase subunit a</fullName>
    </recommendedName>
    <alternativeName>
        <fullName evidence="11">ATP synthase F0 sector subunit a</fullName>
    </alternativeName>
    <alternativeName>
        <fullName evidence="11">F-ATPase subunit 6</fullName>
    </alternativeName>
</protein>
<dbReference type="PROSITE" id="PS00449">
    <property type="entry name" value="ATPASE_A"/>
    <property type="match status" value="1"/>
</dbReference>
<sequence length="223" mass="24535">MEPRWVIHLLGFELPDIVPISVALTSLIGLFGYLLAGRLRVEDPRAWQVALELFVTWLHDTVEAIMDEDADPYVSLIGSLVAWIGICSLLAVIPYLRPPTAELSTTVALALVVLLVVPMFGIRRHGLYGYLRGYLRPHWLLLPFNLIGEVTRTFALAMRLFGNVMSGQIFGAILLLVAGLLIPVPLMLLGLLLGLVQAYIFAILAAIYIAAAVQVEQAHLSEE</sequence>
<evidence type="ECO:0000256" key="4">
    <source>
        <dbReference type="ARBA" id="ARBA00022547"/>
    </source>
</evidence>
<accession>C4N423</accession>
<name>C4N423_9BACT</name>
<dbReference type="Gene3D" id="1.20.120.220">
    <property type="entry name" value="ATP synthase, F0 complex, subunit A"/>
    <property type="match status" value="1"/>
</dbReference>
<feature type="transmembrane region" description="Helical" evidence="11">
    <location>
        <begin position="103"/>
        <end position="122"/>
    </location>
</feature>
<dbReference type="SUPFAM" id="SSF81336">
    <property type="entry name" value="F1F0 ATP synthase subunit A"/>
    <property type="match status" value="1"/>
</dbReference>
<feature type="transmembrane region" description="Helical" evidence="11">
    <location>
        <begin position="160"/>
        <end position="182"/>
    </location>
</feature>
<evidence type="ECO:0000256" key="10">
    <source>
        <dbReference type="ARBA" id="ARBA00023310"/>
    </source>
</evidence>
<keyword evidence="9 11" id="KW-0472">Membrane</keyword>
<evidence type="ECO:0000256" key="6">
    <source>
        <dbReference type="ARBA" id="ARBA00022781"/>
    </source>
</evidence>
<dbReference type="GO" id="GO:0046933">
    <property type="term" value="F:proton-transporting ATP synthase activity, rotational mechanism"/>
    <property type="evidence" value="ECO:0007669"/>
    <property type="project" value="UniProtKB-UniRule"/>
</dbReference>
<dbReference type="GO" id="GO:0045259">
    <property type="term" value="C:proton-transporting ATP synthase complex"/>
    <property type="evidence" value="ECO:0007669"/>
    <property type="project" value="UniProtKB-KW"/>
</dbReference>
<dbReference type="CDD" id="cd00310">
    <property type="entry name" value="ATP-synt_Fo_a_6"/>
    <property type="match status" value="1"/>
</dbReference>
<dbReference type="GO" id="GO:0042777">
    <property type="term" value="P:proton motive force-driven plasma membrane ATP synthesis"/>
    <property type="evidence" value="ECO:0007669"/>
    <property type="project" value="TreeGrafter"/>
</dbReference>
<evidence type="ECO:0000256" key="5">
    <source>
        <dbReference type="ARBA" id="ARBA00022692"/>
    </source>
</evidence>
<comment type="subcellular location">
    <subcellularLocation>
        <location evidence="11">Cell membrane</location>
        <topology evidence="11">Multi-pass membrane protein</topology>
    </subcellularLocation>
    <subcellularLocation>
        <location evidence="1">Membrane</location>
        <topology evidence="1">Multi-pass membrane protein</topology>
    </subcellularLocation>
</comment>
<reference evidence="12" key="1">
    <citation type="journal article" date="2009" name="FEMS Microbiol. Lett.">
        <title>Production of porphyrin intermediates in Escherichia coli carrying soil metagenomic genes.</title>
        <authorList>
            <person name="Kim J.-S."/>
            <person name="Lim H.K."/>
            <person name="Lee M.H."/>
            <person name="Park J.-H."/>
            <person name="Hwang E.C."/>
            <person name="Moon B.J."/>
            <person name="Lee S.-W."/>
        </authorList>
    </citation>
    <scope>NUCLEOTIDE SEQUENCE</scope>
</reference>
<proteinExistence type="inferred from homology"/>
<keyword evidence="8 11" id="KW-0406">Ion transport</keyword>
<dbReference type="PANTHER" id="PTHR42823:SF3">
    <property type="entry name" value="ATP SYNTHASE SUBUNIT A, CHLOROPLASTIC"/>
    <property type="match status" value="1"/>
</dbReference>
<comment type="function">
    <text evidence="11">Key component of the proton channel; it plays a direct role in the translocation of protons across the membrane.</text>
</comment>
<keyword evidence="7 11" id="KW-1133">Transmembrane helix</keyword>
<dbReference type="AlphaFoldDB" id="C4N423"/>
<dbReference type="GO" id="GO:0005886">
    <property type="term" value="C:plasma membrane"/>
    <property type="evidence" value="ECO:0007669"/>
    <property type="project" value="UniProtKB-SubCell"/>
</dbReference>
<evidence type="ECO:0000256" key="9">
    <source>
        <dbReference type="ARBA" id="ARBA00023136"/>
    </source>
</evidence>
<keyword evidence="4 11" id="KW-0138">CF(0)</keyword>
<dbReference type="PANTHER" id="PTHR42823">
    <property type="entry name" value="ATP SYNTHASE SUBUNIT A, CHLOROPLASTIC"/>
    <property type="match status" value="1"/>
</dbReference>
<evidence type="ECO:0000256" key="7">
    <source>
        <dbReference type="ARBA" id="ARBA00022989"/>
    </source>
</evidence>
<dbReference type="InterPro" id="IPR045082">
    <property type="entry name" value="ATP_syn_F0_a_bact/chloroplast"/>
</dbReference>
<dbReference type="InterPro" id="IPR000568">
    <property type="entry name" value="ATP_synth_F0_asu"/>
</dbReference>
<feature type="transmembrane region" description="Helical" evidence="11">
    <location>
        <begin position="73"/>
        <end position="97"/>
    </location>
</feature>
<keyword evidence="10 11" id="KW-0066">ATP synthesis</keyword>
<organism evidence="12">
    <name type="scientific">uncultured bacterium pSY1435</name>
    <dbReference type="NCBI Taxonomy" id="561717"/>
    <lineage>
        <taxon>Bacteria</taxon>
        <taxon>environmental samples</taxon>
    </lineage>
</organism>
<keyword evidence="5 11" id="KW-0812">Transmembrane</keyword>
<dbReference type="HAMAP" id="MF_01393">
    <property type="entry name" value="ATP_synth_a_bact"/>
    <property type="match status" value="1"/>
</dbReference>
<gene>
    <name evidence="11 12" type="primary">atpB</name>
</gene>
<keyword evidence="6 11" id="KW-0375">Hydrogen ion transport</keyword>
<comment type="similarity">
    <text evidence="2 11">Belongs to the ATPase A chain family.</text>
</comment>